<comment type="caution">
    <text evidence="1">The sequence shown here is derived from an EMBL/GenBank/DDBJ whole genome shotgun (WGS) entry which is preliminary data.</text>
</comment>
<accession>A0AAW0GCM5</accession>
<organism evidence="1 2">
    <name type="scientific">Cerrena zonata</name>
    <dbReference type="NCBI Taxonomy" id="2478898"/>
    <lineage>
        <taxon>Eukaryota</taxon>
        <taxon>Fungi</taxon>
        <taxon>Dikarya</taxon>
        <taxon>Basidiomycota</taxon>
        <taxon>Agaricomycotina</taxon>
        <taxon>Agaricomycetes</taxon>
        <taxon>Polyporales</taxon>
        <taxon>Cerrenaceae</taxon>
        <taxon>Cerrena</taxon>
    </lineage>
</organism>
<name>A0AAW0GCM5_9APHY</name>
<sequence length="861" mass="98917">MRPPSQSLDHLQWCGHFQNVFWSQHCLIVSNIASSVALPPGNGLTLNEEEVFHLSQLTERIWGQDNFWPLGIPFHQLPIEQVGESGFRLQQSVADVWLQLEHCLIDSYNILKEHFLPGVPLQTKVPPYPRTTNFNVVHTSDDAARRAAHRTRRIFLAWLCLLSCTIASSHQHEPTSPPAWFKALAASSTVFPSHWLDKVVSSPILTSFSPKLPRRGMVVNMLTEWGFWSLYHIFETAGIPLWLCFPHGKEFKYSPAKYLFPSGDMIRAAKQKFDLGEVCEDSVNDVQYLPEAPPAFPIPYNHYRLDDDEQERRDSGQTSHDLYDSQSIISQVMAKDGRDALSTFFRKRKETIQARDARRYSTEDMEHIRSRGKTLLSTSKLFEWHALESFPWFERRRVPGPDRHTVWNSYTPSQRLYDGFADEWDCVAEFAPLEDIDCTVPGCRDDTHAHMDEIQDAEKIAYEGAMLPYHLRYPYSYVSYFTVQEGECFQLSFTRAHMDDLQDVLRYRYGLYTPQDVEQMTTAERREREPRVVEALRAMVQEQCINEIQWQTDVLVSLLLRFWAAIKTGGRVPLEVSDCHMADEEFDNKYNAWGLTVTKGRVLAGGMPLYGLMSVDSTLQGCIIAVHSRTTLREVLRRRWGPGNAQIGRALLERGIPFKMLLSKPLPNAYTPAHLTDPLYRLEGRVFTAEDYRSYVVRRLELFKHKSIATAALRCGGILWRLALESNVDIDDVTSFPGEEEMLEASIAHSGSTLMVYDTLSPEIMEAIVGVYKVYTGKGDQTKDVSWWPKQHTWDSSGFNCGHWTVQCEEWFRRRVETVVTGQAPPRKPKEWQSALKLRLSATTNLLRGLERSIYEEGMTP</sequence>
<protein>
    <submittedName>
        <fullName evidence="1">Uncharacterized protein</fullName>
    </submittedName>
</protein>
<dbReference type="Proteomes" id="UP001385951">
    <property type="component" value="Unassembled WGS sequence"/>
</dbReference>
<dbReference type="AlphaFoldDB" id="A0AAW0GCM5"/>
<proteinExistence type="predicted"/>
<reference evidence="1 2" key="1">
    <citation type="submission" date="2022-09" db="EMBL/GenBank/DDBJ databases">
        <authorList>
            <person name="Palmer J.M."/>
        </authorList>
    </citation>
    <scope>NUCLEOTIDE SEQUENCE [LARGE SCALE GENOMIC DNA]</scope>
    <source>
        <strain evidence="1 2">DSM 7382</strain>
    </source>
</reference>
<gene>
    <name evidence="1" type="ORF">QCA50_007073</name>
</gene>
<dbReference type="EMBL" id="JASBNA010000008">
    <property type="protein sequence ID" value="KAK7689282.1"/>
    <property type="molecule type" value="Genomic_DNA"/>
</dbReference>
<evidence type="ECO:0000313" key="1">
    <source>
        <dbReference type="EMBL" id="KAK7689282.1"/>
    </source>
</evidence>
<keyword evidence="2" id="KW-1185">Reference proteome</keyword>
<evidence type="ECO:0000313" key="2">
    <source>
        <dbReference type="Proteomes" id="UP001385951"/>
    </source>
</evidence>